<evidence type="ECO:0000256" key="8">
    <source>
        <dbReference type="SAM" id="Phobius"/>
    </source>
</evidence>
<dbReference type="InterPro" id="IPR045316">
    <property type="entry name" value="Msc2-like"/>
</dbReference>
<evidence type="ECO:0000256" key="4">
    <source>
        <dbReference type="ARBA" id="ARBA00022989"/>
    </source>
</evidence>
<dbReference type="Pfam" id="PF01545">
    <property type="entry name" value="Cation_efflux"/>
    <property type="match status" value="1"/>
</dbReference>
<dbReference type="GO" id="GO:0016020">
    <property type="term" value="C:membrane"/>
    <property type="evidence" value="ECO:0007669"/>
    <property type="project" value="UniProtKB-SubCell"/>
</dbReference>
<evidence type="ECO:0000313" key="11">
    <source>
        <dbReference type="Proteomes" id="UP000306585"/>
    </source>
</evidence>
<evidence type="ECO:0000256" key="5">
    <source>
        <dbReference type="ARBA" id="ARBA00023065"/>
    </source>
</evidence>
<keyword evidence="2" id="KW-0813">Transport</keyword>
<keyword evidence="6 8" id="KW-0472">Membrane</keyword>
<dbReference type="InterPro" id="IPR027469">
    <property type="entry name" value="Cation_efflux_TMD_sf"/>
</dbReference>
<evidence type="ECO:0000256" key="6">
    <source>
        <dbReference type="ARBA" id="ARBA00023136"/>
    </source>
</evidence>
<feature type="transmembrane region" description="Helical" evidence="8">
    <location>
        <begin position="88"/>
        <end position="110"/>
    </location>
</feature>
<feature type="domain" description="Cation efflux protein transmembrane" evidence="9">
    <location>
        <begin position="30"/>
        <end position="258"/>
    </location>
</feature>
<feature type="transmembrane region" description="Helical" evidence="8">
    <location>
        <begin position="29"/>
        <end position="53"/>
    </location>
</feature>
<comment type="caution">
    <text evidence="10">The sequence shown here is derived from an EMBL/GenBank/DDBJ whole genome shotgun (WGS) entry which is preliminary data.</text>
</comment>
<keyword evidence="5" id="KW-0406">Ion transport</keyword>
<accession>A0A5R9GSJ0</accession>
<feature type="transmembrane region" description="Helical" evidence="8">
    <location>
        <begin position="130"/>
        <end position="148"/>
    </location>
</feature>
<evidence type="ECO:0000256" key="2">
    <source>
        <dbReference type="ARBA" id="ARBA00022448"/>
    </source>
</evidence>
<organism evidence="10 11">
    <name type="scientific">Mariprofundus erugo</name>
    <dbReference type="NCBI Taxonomy" id="2528639"/>
    <lineage>
        <taxon>Bacteria</taxon>
        <taxon>Pseudomonadati</taxon>
        <taxon>Pseudomonadota</taxon>
        <taxon>Candidatius Mariprofundia</taxon>
        <taxon>Mariprofundales</taxon>
        <taxon>Mariprofundaceae</taxon>
        <taxon>Mariprofundus</taxon>
    </lineage>
</organism>
<name>A0A5R9GSJ0_9PROT</name>
<dbReference type="Gene3D" id="1.20.1510.10">
    <property type="entry name" value="Cation efflux protein transmembrane domain"/>
    <property type="match status" value="1"/>
</dbReference>
<dbReference type="NCBIfam" id="TIGR01297">
    <property type="entry name" value="CDF"/>
    <property type="match status" value="1"/>
</dbReference>
<feature type="transmembrane region" description="Helical" evidence="8">
    <location>
        <begin position="201"/>
        <end position="221"/>
    </location>
</feature>
<proteinExistence type="predicted"/>
<evidence type="ECO:0000313" key="10">
    <source>
        <dbReference type="EMBL" id="TLS67022.1"/>
    </source>
</evidence>
<dbReference type="Proteomes" id="UP000306585">
    <property type="component" value="Unassembled WGS sequence"/>
</dbReference>
<dbReference type="GO" id="GO:0006882">
    <property type="term" value="P:intracellular zinc ion homeostasis"/>
    <property type="evidence" value="ECO:0007669"/>
    <property type="project" value="InterPro"/>
</dbReference>
<dbReference type="NCBIfam" id="NF033827">
    <property type="entry name" value="CDF_efflux_DmeF"/>
    <property type="match status" value="1"/>
</dbReference>
<evidence type="ECO:0000256" key="1">
    <source>
        <dbReference type="ARBA" id="ARBA00004141"/>
    </source>
</evidence>
<dbReference type="AlphaFoldDB" id="A0A5R9GSJ0"/>
<dbReference type="GO" id="GO:0005385">
    <property type="term" value="F:zinc ion transmembrane transporter activity"/>
    <property type="evidence" value="ECO:0007669"/>
    <property type="project" value="InterPro"/>
</dbReference>
<evidence type="ECO:0000256" key="7">
    <source>
        <dbReference type="SAM" id="MobiDB-lite"/>
    </source>
</evidence>
<dbReference type="PANTHER" id="PTHR45755">
    <property type="match status" value="1"/>
</dbReference>
<dbReference type="EMBL" id="VBRY01000007">
    <property type="protein sequence ID" value="TLS67022.1"/>
    <property type="molecule type" value="Genomic_DNA"/>
</dbReference>
<keyword evidence="4 8" id="KW-1133">Transmembrane helix</keyword>
<dbReference type="PANTHER" id="PTHR45755:SF4">
    <property type="entry name" value="ZINC TRANSPORTER 7"/>
    <property type="match status" value="1"/>
</dbReference>
<feature type="region of interest" description="Disordered" evidence="7">
    <location>
        <begin position="1"/>
        <end position="21"/>
    </location>
</feature>
<comment type="subcellular location">
    <subcellularLocation>
        <location evidence="1">Membrane</location>
        <topology evidence="1">Multi-pass membrane protein</topology>
    </subcellularLocation>
</comment>
<sequence>MHTHNLENWRHGHEFSGSHPAAEKRTRQVLALTAVMMVMEVVGGTMLGSMALLADGWHMGTHVAAFMIALFAYRYARRHANSSVLTFGAGKVSVLGGFASAVALAVVALLMCVESIQRMFEPQMIHFNEAIAVAVLGLLVNLLSAVLLSDGHDHHHHGHTDGGHDNHPHHGHAHDSHEDHEHSHDEHHHHHHHHDHNLRAAYMHVLADALTSVLAIIALLAGKYFGWYWLDPVMGIVGAVIITRWSIGLLRETGPILLDTSIAPAYADAIREAIERDGDNRVSDLHVWKVGSAHYAAIIAVVTHTPKPVEHYKSLLHEFHQLVHITIEVNGCDGGSCRPQRQPGND</sequence>
<dbReference type="RefSeq" id="WP_138239413.1">
    <property type="nucleotide sequence ID" value="NZ_VBRY01000007.1"/>
</dbReference>
<keyword evidence="3 8" id="KW-0812">Transmembrane</keyword>
<reference evidence="10 11" key="1">
    <citation type="journal article" date="2019" name="Appl. Environ. Microbiol.">
        <title>Environmental Evidence and Genomic Insight of Iron-oxidizing Bacteria Preference Towards More Corrosion Resistant Stainless Steel at Higher Salinities.</title>
        <authorList>
            <person name="Garrison C.E."/>
            <person name="Price K.A."/>
            <person name="Field E.K."/>
        </authorList>
    </citation>
    <scope>NUCLEOTIDE SEQUENCE [LARGE SCALE GENOMIC DNA]</scope>
    <source>
        <strain evidence="10 11">P3</strain>
    </source>
</reference>
<protein>
    <submittedName>
        <fullName evidence="10">CDF family Co(II)/Ni(II) efflux transporter DmeF</fullName>
    </submittedName>
</protein>
<feature type="region of interest" description="Disordered" evidence="7">
    <location>
        <begin position="154"/>
        <end position="194"/>
    </location>
</feature>
<dbReference type="InterPro" id="IPR002524">
    <property type="entry name" value="Cation_efflux"/>
</dbReference>
<keyword evidence="11" id="KW-1185">Reference proteome</keyword>
<evidence type="ECO:0000259" key="9">
    <source>
        <dbReference type="Pfam" id="PF01545"/>
    </source>
</evidence>
<feature type="transmembrane region" description="Helical" evidence="8">
    <location>
        <begin position="227"/>
        <end position="247"/>
    </location>
</feature>
<dbReference type="InterPro" id="IPR058533">
    <property type="entry name" value="Cation_efflux_TM"/>
</dbReference>
<gene>
    <name evidence="10" type="primary">dmeF</name>
    <name evidence="10" type="ORF">FEF65_08725</name>
</gene>
<feature type="compositionally biased region" description="Basic and acidic residues" evidence="7">
    <location>
        <begin position="159"/>
        <end position="186"/>
    </location>
</feature>
<evidence type="ECO:0000256" key="3">
    <source>
        <dbReference type="ARBA" id="ARBA00022692"/>
    </source>
</evidence>
<dbReference type="SUPFAM" id="SSF161111">
    <property type="entry name" value="Cation efflux protein transmembrane domain-like"/>
    <property type="match status" value="1"/>
</dbReference>